<gene>
    <name evidence="1" type="ORF">B5P44_p00151</name>
</gene>
<sequence length="206" mass="22252">MEGLISMARQAHQAAVRPLLPQRSHRGPSEHPVTAKVTNSAYELLNGLALVDQTNTAEQIRLALDFYFTSRMQDPAAVALKIAAERARHDAALSAITGGRKTVARPFPKAAPAPASSKAAEEGLTQPVTLRIDSDTLDRLTAFSLIDEKTLAEVLRDAIDEYGVHRRLDPQLAQKLDAAKRNVDRTLAVLVAGPTESDTANATSRQ</sequence>
<dbReference type="AlphaFoldDB" id="A0A343VRC2"/>
<organism evidence="1">
    <name type="scientific">Mycolicibacterium sp. CBMA 213</name>
    <dbReference type="NCBI Taxonomy" id="1968788"/>
    <lineage>
        <taxon>Bacteria</taxon>
        <taxon>Bacillati</taxon>
        <taxon>Actinomycetota</taxon>
        <taxon>Actinomycetes</taxon>
        <taxon>Mycobacteriales</taxon>
        <taxon>Mycobacteriaceae</taxon>
        <taxon>Mycolicibacterium</taxon>
    </lineage>
</organism>
<geneLocation type="plasmid" evidence="1">
    <name>pCBMA213_1</name>
</geneLocation>
<name>A0A343VRC2_9MYCO</name>
<keyword evidence="1" id="KW-0614">Plasmid</keyword>
<reference evidence="1" key="1">
    <citation type="journal article" date="2018" name="Front. Microbiol.">
        <title>Beyond the Limits: tRNA Array Units in Mycobacterium Genomes.</title>
        <authorList>
            <person name="Morgado S.M."/>
            <person name="Vicente A.C."/>
        </authorList>
    </citation>
    <scope>NUCLEOTIDE SEQUENCE</scope>
    <source>
        <strain evidence="1">CBMA 213</strain>
        <plasmid evidence="1">pCBMA213_1</plasmid>
    </source>
</reference>
<evidence type="ECO:0000313" key="1">
    <source>
        <dbReference type="EMBL" id="AVN58446.1"/>
    </source>
</evidence>
<proteinExistence type="predicted"/>
<protein>
    <submittedName>
        <fullName evidence="1">Uncharacterized protein</fullName>
    </submittedName>
</protein>
<accession>A0A343VRC2</accession>
<dbReference type="EMBL" id="MF600313">
    <property type="protein sequence ID" value="AVN58446.1"/>
    <property type="molecule type" value="Genomic_DNA"/>
</dbReference>